<keyword evidence="3" id="KW-1185">Reference proteome</keyword>
<evidence type="ECO:0000313" key="2">
    <source>
        <dbReference type="EMBL" id="MFD2694214.1"/>
    </source>
</evidence>
<protein>
    <submittedName>
        <fullName evidence="2">Histidine ammonia-lyase</fullName>
        <ecNumber evidence="2">4.3.1.3</ecNumber>
    </submittedName>
</protein>
<dbReference type="CDD" id="cd00332">
    <property type="entry name" value="PAL-HAL"/>
    <property type="match status" value="1"/>
</dbReference>
<dbReference type="EMBL" id="JBHUMQ010000026">
    <property type="protein sequence ID" value="MFD2694214.1"/>
    <property type="molecule type" value="Genomic_DNA"/>
</dbReference>
<accession>A0ABW5S566</accession>
<dbReference type="InterPro" id="IPR008948">
    <property type="entry name" value="L-Aspartase-like"/>
</dbReference>
<reference evidence="3" key="1">
    <citation type="journal article" date="2019" name="Int. J. Syst. Evol. Microbiol.">
        <title>The Global Catalogue of Microorganisms (GCM) 10K type strain sequencing project: providing services to taxonomists for standard genome sequencing and annotation.</title>
        <authorList>
            <consortium name="The Broad Institute Genomics Platform"/>
            <consortium name="The Broad Institute Genome Sequencing Center for Infectious Disease"/>
            <person name="Wu L."/>
            <person name="Ma J."/>
        </authorList>
    </citation>
    <scope>NUCLEOTIDE SEQUENCE [LARGE SCALE GENOMIC DNA]</scope>
    <source>
        <strain evidence="3">TISTR 2466</strain>
    </source>
</reference>
<evidence type="ECO:0000313" key="3">
    <source>
        <dbReference type="Proteomes" id="UP001597399"/>
    </source>
</evidence>
<dbReference type="Gene3D" id="1.10.275.10">
    <property type="entry name" value="Fumarase/aspartase (N-terminal domain)"/>
    <property type="match status" value="1"/>
</dbReference>
<evidence type="ECO:0000256" key="1">
    <source>
        <dbReference type="ARBA" id="ARBA00023239"/>
    </source>
</evidence>
<keyword evidence="1 2" id="KW-0456">Lyase</keyword>
<proteinExistence type="predicted"/>
<dbReference type="Proteomes" id="UP001597399">
    <property type="component" value="Unassembled WGS sequence"/>
</dbReference>
<gene>
    <name evidence="2" type="primary">hutH</name>
    <name evidence="2" type="ORF">ACFSUE_11335</name>
</gene>
<dbReference type="GO" id="GO:0004397">
    <property type="term" value="F:histidine ammonia-lyase activity"/>
    <property type="evidence" value="ECO:0007669"/>
    <property type="project" value="UniProtKB-EC"/>
</dbReference>
<dbReference type="InterPro" id="IPR001106">
    <property type="entry name" value="Aromatic_Lyase"/>
</dbReference>
<sequence>MKTHEIVLDGQRLTIKDIIRVARKKDKIIIADHAMDKVVAGRQFIEQQVYSEIPVYGLNRGVGQNKDQHVSPEQYERYNHSLLLSHCISVGPEASEETVRAAILIRLNTLLLGYTGVQPEIVRMYQAFLNAEISPIVYERGSVGAADIGCLASIGLALIGEGEVRYKGVRMAAAEALEKCGLKKIRLGPKDGLAIVSSNALFIAKTVLFIQQVEVFLNLANLIYAMSLEGFDGNVTPLNRSVVDAKKAEGQKKTAAAVRKYLESSYLWDGHKRKNLQDPLSFRGAFSVHGSVRDSLDYLKNQVSIYLNASEDNPAVLVNEKEIISCANYEITTLVLGIEMINLALCHMARIACFRIIKLGNPEFTGLPRFLAPKDKSVLGFATIQKTIAALEAEIQDLCRPVSTNFFPLAGDIEDHATNSVYAVQKSEKIMDNLYYIFGIETMHAAQAIDLRGNILLGKGTKQLYQSMRCRIAFLDQDRNLSIDIEKAYKLLKDNVMSSNNVYF</sequence>
<name>A0ABW5S566_9BACL</name>
<dbReference type="Pfam" id="PF00221">
    <property type="entry name" value="Lyase_aromatic"/>
    <property type="match status" value="1"/>
</dbReference>
<dbReference type="InterPro" id="IPR024083">
    <property type="entry name" value="Fumarase/histidase_N"/>
</dbReference>
<dbReference type="SUPFAM" id="SSF48557">
    <property type="entry name" value="L-aspartase-like"/>
    <property type="match status" value="1"/>
</dbReference>
<organism evidence="2 3">
    <name type="scientific">Sporolactobacillus shoreicorticis</name>
    <dbReference type="NCBI Taxonomy" id="1923877"/>
    <lineage>
        <taxon>Bacteria</taxon>
        <taxon>Bacillati</taxon>
        <taxon>Bacillota</taxon>
        <taxon>Bacilli</taxon>
        <taxon>Bacillales</taxon>
        <taxon>Sporolactobacillaceae</taxon>
        <taxon>Sporolactobacillus</taxon>
    </lineage>
</organism>
<dbReference type="PANTHER" id="PTHR10362">
    <property type="entry name" value="HISTIDINE AMMONIA-LYASE"/>
    <property type="match status" value="1"/>
</dbReference>
<dbReference type="RefSeq" id="WP_253057768.1">
    <property type="nucleotide sequence ID" value="NZ_JAMXWM010000001.1"/>
</dbReference>
<comment type="caution">
    <text evidence="2">The sequence shown here is derived from an EMBL/GenBank/DDBJ whole genome shotgun (WGS) entry which is preliminary data.</text>
</comment>
<dbReference type="Gene3D" id="1.20.200.10">
    <property type="entry name" value="Fumarase/aspartase (Central domain)"/>
    <property type="match status" value="1"/>
</dbReference>
<dbReference type="EC" id="4.3.1.3" evidence="2"/>